<sequence>MSTDTETLDAIYNAGERLVPGETHDRAEIVRHKSSYQLFRDIIESDIRKNPSLIESGITILDIGCGTGHGTYMLEAVLGAKIVGIDPSIESVQYAKENYGSKNIEYINCDAETYVSQSKSFDYVVSRHALEHVENGLNFALRIECRRRLMVNVPFNESEGNIHHLVHRIKEEHFDGYPNKEFFYEGLDGVTELTRTEDSPPNSIICISSALHLESVRELIDFPVAAWKPEFLQNLGIESLEASIQTAELLSVQKQTQLAEKEVQLENHHANLINMEKDVLRREAWIVQKESQLATHEVNLNGIGAALTDRELTIEEKEQQLLDHEANLVGIEADLGPRQVIIAEAESRILSRETHVLEKEAQLNTHEINLQGIEAELNRRKEAISEAVSDLQRREALVVEKQAQLSNHETNLNGIHEELVRRNQEISIGEQNIHRREMAISEKEAQLTAHELSIVEIEAQLAQRATALASLERAVQEREVGIVEEQARLAAQEKELAEKEVDLVRRETLISNSLISKVALKLGSLRK</sequence>
<feature type="domain" description="Methyltransferase" evidence="3">
    <location>
        <begin position="60"/>
        <end position="136"/>
    </location>
</feature>
<organism evidence="4 6">
    <name type="scientific">Pseudomonas costantinii</name>
    <dbReference type="NCBI Taxonomy" id="168469"/>
    <lineage>
        <taxon>Bacteria</taxon>
        <taxon>Pseudomonadati</taxon>
        <taxon>Pseudomonadota</taxon>
        <taxon>Gammaproteobacteria</taxon>
        <taxon>Pseudomonadales</taxon>
        <taxon>Pseudomonadaceae</taxon>
        <taxon>Pseudomonas</taxon>
    </lineage>
</organism>
<dbReference type="SUPFAM" id="SSF53335">
    <property type="entry name" value="S-adenosyl-L-methionine-dependent methyltransferases"/>
    <property type="match status" value="1"/>
</dbReference>
<evidence type="ECO:0000313" key="4">
    <source>
        <dbReference type="EMBL" id="OIN54163.1"/>
    </source>
</evidence>
<dbReference type="GO" id="GO:0008168">
    <property type="term" value="F:methyltransferase activity"/>
    <property type="evidence" value="ECO:0007669"/>
    <property type="project" value="UniProtKB-KW"/>
</dbReference>
<dbReference type="CDD" id="cd02440">
    <property type="entry name" value="AdoMet_MTases"/>
    <property type="match status" value="1"/>
</dbReference>
<dbReference type="EMBL" id="MDDR01000007">
    <property type="protein sequence ID" value="OIN54163.1"/>
    <property type="molecule type" value="Genomic_DNA"/>
</dbReference>
<protein>
    <submittedName>
        <fullName evidence="5">Methyltransferase domain-containing protein</fullName>
    </submittedName>
</protein>
<dbReference type="GO" id="GO:0032259">
    <property type="term" value="P:methylation"/>
    <property type="evidence" value="ECO:0007669"/>
    <property type="project" value="UniProtKB-KW"/>
</dbReference>
<evidence type="ECO:0000313" key="7">
    <source>
        <dbReference type="Proteomes" id="UP000182179"/>
    </source>
</evidence>
<dbReference type="InterPro" id="IPR029063">
    <property type="entry name" value="SAM-dependent_MTases_sf"/>
</dbReference>
<dbReference type="RefSeq" id="WP_071483000.1">
    <property type="nucleotide sequence ID" value="NZ_FNTS01000002.1"/>
</dbReference>
<keyword evidence="7" id="KW-1185">Reference proteome</keyword>
<comment type="caution">
    <text evidence="4">The sequence shown here is derived from an EMBL/GenBank/DDBJ whole genome shotgun (WGS) entry which is preliminary data.</text>
</comment>
<dbReference type="AlphaFoldDB" id="A0A1S2V625"/>
<evidence type="ECO:0000313" key="6">
    <source>
        <dbReference type="Proteomes" id="UP000181661"/>
    </source>
</evidence>
<evidence type="ECO:0000256" key="2">
    <source>
        <dbReference type="SAM" id="Coils"/>
    </source>
</evidence>
<dbReference type="Proteomes" id="UP000181661">
    <property type="component" value="Unassembled WGS sequence"/>
</dbReference>
<dbReference type="EMBL" id="FNTS01000002">
    <property type="protein sequence ID" value="SED61962.1"/>
    <property type="molecule type" value="Genomic_DNA"/>
</dbReference>
<proteinExistence type="predicted"/>
<dbReference type="PANTHER" id="PTHR43861">
    <property type="entry name" value="TRANS-ACONITATE 2-METHYLTRANSFERASE-RELATED"/>
    <property type="match status" value="1"/>
</dbReference>
<dbReference type="Proteomes" id="UP000182179">
    <property type="component" value="Unassembled WGS sequence"/>
</dbReference>
<dbReference type="Gene3D" id="3.40.50.150">
    <property type="entry name" value="Vaccinia Virus protein VP39"/>
    <property type="match status" value="1"/>
</dbReference>
<reference evidence="4 6" key="1">
    <citation type="submission" date="2016-08" db="EMBL/GenBank/DDBJ databases">
        <title>Draft genome sequence of Pseudomonas costantinii LMG 22119, type strain isolated from cultivated mushroom (Agaricus bisporus) sporophores.</title>
        <authorList>
            <person name="Tambong J.T."/>
        </authorList>
    </citation>
    <scope>NUCLEOTIDE SEQUENCE [LARGE SCALE GENOMIC DNA]</scope>
    <source>
        <strain evidence="4 6">LMG 22119</strain>
    </source>
</reference>
<dbReference type="Pfam" id="PF13649">
    <property type="entry name" value="Methyltransf_25"/>
    <property type="match status" value="1"/>
</dbReference>
<keyword evidence="1" id="KW-0808">Transferase</keyword>
<gene>
    <name evidence="4" type="ORF">BFL40_05535</name>
    <name evidence="5" type="ORF">SAMN04515675_1779</name>
</gene>
<name>A0A1S2V625_9PSED</name>
<keyword evidence="5" id="KW-0489">Methyltransferase</keyword>
<reference evidence="5 7" key="2">
    <citation type="submission" date="2016-10" db="EMBL/GenBank/DDBJ databases">
        <authorList>
            <person name="Varghese N."/>
            <person name="Submissions S."/>
        </authorList>
    </citation>
    <scope>NUCLEOTIDE SEQUENCE [LARGE SCALE GENOMIC DNA]</scope>
    <source>
        <strain evidence="5 7">BS2773</strain>
    </source>
</reference>
<evidence type="ECO:0000313" key="5">
    <source>
        <dbReference type="EMBL" id="SED61962.1"/>
    </source>
</evidence>
<keyword evidence="2" id="KW-0175">Coiled coil</keyword>
<dbReference type="InterPro" id="IPR041698">
    <property type="entry name" value="Methyltransf_25"/>
</dbReference>
<dbReference type="OrthoDB" id="9801609at2"/>
<evidence type="ECO:0000259" key="3">
    <source>
        <dbReference type="Pfam" id="PF13649"/>
    </source>
</evidence>
<feature type="coiled-coil region" evidence="2">
    <location>
        <begin position="307"/>
        <end position="394"/>
    </location>
</feature>
<evidence type="ECO:0000256" key="1">
    <source>
        <dbReference type="ARBA" id="ARBA00022679"/>
    </source>
</evidence>
<accession>A0A1S2V625</accession>
<feature type="coiled-coil region" evidence="2">
    <location>
        <begin position="440"/>
        <end position="507"/>
    </location>
</feature>